<reference evidence="7" key="1">
    <citation type="submission" date="2015-12" db="EMBL/GenBank/DDBJ databases">
        <title>De novo transcriptome assembly of four potential Pierce s Disease insect vectors from Arizona vineyards.</title>
        <authorList>
            <person name="Tassone E.E."/>
        </authorList>
    </citation>
    <scope>NUCLEOTIDE SEQUENCE</scope>
</reference>
<feature type="coiled-coil region" evidence="5">
    <location>
        <begin position="341"/>
        <end position="368"/>
    </location>
</feature>
<comment type="similarity">
    <text evidence="1 4">Belongs to the tektin family.</text>
</comment>
<dbReference type="GO" id="GO:0015630">
    <property type="term" value="C:microtubule cytoskeleton"/>
    <property type="evidence" value="ECO:0007669"/>
    <property type="project" value="UniProtKB-UniRule"/>
</dbReference>
<feature type="coiled-coil region" evidence="5">
    <location>
        <begin position="407"/>
        <end position="441"/>
    </location>
</feature>
<accession>A0A1B6BY47</accession>
<dbReference type="EMBL" id="GEDC01031107">
    <property type="protein sequence ID" value="JAS06191.1"/>
    <property type="molecule type" value="Transcribed_RNA"/>
</dbReference>
<evidence type="ECO:0000256" key="4">
    <source>
        <dbReference type="RuleBase" id="RU367040"/>
    </source>
</evidence>
<keyword evidence="4" id="KW-0966">Cell projection</keyword>
<feature type="region of interest" description="Disordered" evidence="6">
    <location>
        <begin position="1"/>
        <end position="45"/>
    </location>
</feature>
<evidence type="ECO:0000256" key="5">
    <source>
        <dbReference type="SAM" id="Coils"/>
    </source>
</evidence>
<dbReference type="PRINTS" id="PR00511">
    <property type="entry name" value="TEKTIN"/>
</dbReference>
<protein>
    <recommendedName>
        <fullName evidence="4">Tektin</fullName>
    </recommendedName>
</protein>
<keyword evidence="4" id="KW-0282">Flagellum</keyword>
<evidence type="ECO:0000256" key="3">
    <source>
        <dbReference type="ARBA" id="ARBA00023054"/>
    </source>
</evidence>
<proteinExistence type="inferred from homology"/>
<feature type="coiled-coil region" evidence="5">
    <location>
        <begin position="139"/>
        <end position="166"/>
    </location>
</feature>
<dbReference type="GO" id="GO:0005634">
    <property type="term" value="C:nucleus"/>
    <property type="evidence" value="ECO:0007669"/>
    <property type="project" value="TreeGrafter"/>
</dbReference>
<dbReference type="GO" id="GO:0005930">
    <property type="term" value="C:axoneme"/>
    <property type="evidence" value="ECO:0007669"/>
    <property type="project" value="UniProtKB-SubCell"/>
</dbReference>
<keyword evidence="2" id="KW-0963">Cytoplasm</keyword>
<dbReference type="Pfam" id="PF03148">
    <property type="entry name" value="Tektin"/>
    <property type="match status" value="1"/>
</dbReference>
<evidence type="ECO:0000313" key="7">
    <source>
        <dbReference type="EMBL" id="JAS06191.1"/>
    </source>
</evidence>
<evidence type="ECO:0000256" key="6">
    <source>
        <dbReference type="SAM" id="MobiDB-lite"/>
    </source>
</evidence>
<keyword evidence="3 5" id="KW-0175">Coiled coil</keyword>
<dbReference type="InterPro" id="IPR000435">
    <property type="entry name" value="Tektins"/>
</dbReference>
<gene>
    <name evidence="7" type="ORF">g.27538</name>
</gene>
<dbReference type="GO" id="GO:0060271">
    <property type="term" value="P:cilium assembly"/>
    <property type="evidence" value="ECO:0007669"/>
    <property type="project" value="UniProtKB-UniRule"/>
</dbReference>
<name>A0A1B6BY47_9HEMI</name>
<keyword evidence="4" id="KW-0969">Cilium</keyword>
<evidence type="ECO:0000256" key="2">
    <source>
        <dbReference type="ARBA" id="ARBA00022490"/>
    </source>
</evidence>
<dbReference type="InterPro" id="IPR048256">
    <property type="entry name" value="Tektin-like"/>
</dbReference>
<comment type="subcellular location">
    <subcellularLocation>
        <location evidence="4">Cytoplasm</location>
        <location evidence="4">Cytoskeleton</location>
        <location evidence="4">Cilium axoneme</location>
    </subcellularLocation>
</comment>
<feature type="coiled-coil region" evidence="5">
    <location>
        <begin position="208"/>
        <end position="239"/>
    </location>
</feature>
<dbReference type="PANTHER" id="PTHR19960">
    <property type="entry name" value="TEKTIN"/>
    <property type="match status" value="1"/>
</dbReference>
<evidence type="ECO:0000256" key="1">
    <source>
        <dbReference type="ARBA" id="ARBA00007209"/>
    </source>
</evidence>
<sequence>MDTQPTFGDFTEETLGQSNKTKVTFLPKSDEGDTKPCIQENMGPIGPYATGRVDWGDLSGLTGTRPVVDSYSITRYSNAEWKKHNKDIFCGASNDQHRANLVELNSRQAMESIAAAADKTQHANTLRLGQRAREIHRWKTELERAIEEMIQELDLLEQQRRRAEQAKAVLGIVKNIASECLNRRTTRMEPDLVRDTAEEELIKEAALVKEIEDLINRTLVQIEEQLERNKSAKARLEDDWSDKKESHQIESINVNLNNKSKTILFKPGATRFPDGQSTPSGWEENVRDVLQTAEAVKGQSCELRALLDGPIFSDCVKDLRAQADKVDTALAKKIAQTDLCLQALENELQVVVRRIAEIENLIQELKDSIRGLDFSMKVAQTRLDNRLHRPRIENCRDESQFGLVDEVKSLAEQASVLQGQLKQAEDNLVNLYTARGDLEREIQIKRKSLYVDKERCQVVRLHYPSSTALAGH</sequence>
<organism evidence="7">
    <name type="scientific">Clastoptera arizonana</name>
    <name type="common">Arizona spittle bug</name>
    <dbReference type="NCBI Taxonomy" id="38151"/>
    <lineage>
        <taxon>Eukaryota</taxon>
        <taxon>Metazoa</taxon>
        <taxon>Ecdysozoa</taxon>
        <taxon>Arthropoda</taxon>
        <taxon>Hexapoda</taxon>
        <taxon>Insecta</taxon>
        <taxon>Pterygota</taxon>
        <taxon>Neoptera</taxon>
        <taxon>Paraneoptera</taxon>
        <taxon>Hemiptera</taxon>
        <taxon>Auchenorrhyncha</taxon>
        <taxon>Cercopoidea</taxon>
        <taxon>Clastopteridae</taxon>
        <taxon>Clastoptera</taxon>
    </lineage>
</organism>
<dbReference type="AlphaFoldDB" id="A0A1B6BY47"/>
<dbReference type="GO" id="GO:0060294">
    <property type="term" value="P:cilium movement involved in cell motility"/>
    <property type="evidence" value="ECO:0007669"/>
    <property type="project" value="UniProtKB-UniRule"/>
</dbReference>
<dbReference type="PANTHER" id="PTHR19960:SF12">
    <property type="entry name" value="TEKTIN-4"/>
    <property type="match status" value="1"/>
</dbReference>